<dbReference type="Proteomes" id="UP000189677">
    <property type="component" value="Chromosome"/>
</dbReference>
<evidence type="ECO:0008006" key="4">
    <source>
        <dbReference type="Google" id="ProtNLM"/>
    </source>
</evidence>
<evidence type="ECO:0000256" key="1">
    <source>
        <dbReference type="SAM" id="MobiDB-lite"/>
    </source>
</evidence>
<organism evidence="2 3">
    <name type="scientific">Streptomyces niveus</name>
    <name type="common">Streptomyces spheroides</name>
    <dbReference type="NCBI Taxonomy" id="193462"/>
    <lineage>
        <taxon>Bacteria</taxon>
        <taxon>Bacillati</taxon>
        <taxon>Actinomycetota</taxon>
        <taxon>Actinomycetes</taxon>
        <taxon>Kitasatosporales</taxon>
        <taxon>Streptomycetaceae</taxon>
        <taxon>Streptomyces</taxon>
    </lineage>
</organism>
<keyword evidence="3" id="KW-1185">Reference proteome</keyword>
<feature type="region of interest" description="Disordered" evidence="1">
    <location>
        <begin position="565"/>
        <end position="590"/>
    </location>
</feature>
<feature type="compositionally biased region" description="Gly residues" evidence="1">
    <location>
        <begin position="565"/>
        <end position="580"/>
    </location>
</feature>
<evidence type="ECO:0000313" key="2">
    <source>
        <dbReference type="EMBL" id="AQU70823.1"/>
    </source>
</evidence>
<proteinExistence type="predicted"/>
<reference evidence="2 3" key="1">
    <citation type="submission" date="2016-11" db="EMBL/GenBank/DDBJ databases">
        <title>Complete genome sequence of Streptomyces niveus SCSIO 3406.</title>
        <authorList>
            <person name="Zhu Q."/>
            <person name="Cheng W."/>
            <person name="Song Y."/>
            <person name="Li Q."/>
            <person name="Ju J."/>
        </authorList>
    </citation>
    <scope>NUCLEOTIDE SEQUENCE [LARGE SCALE GENOMIC DNA]</scope>
    <source>
        <strain evidence="2 3">SCSIO 3406</strain>
    </source>
</reference>
<protein>
    <recommendedName>
        <fullName evidence="4">Fibrillarin</fullName>
    </recommendedName>
</protein>
<evidence type="ECO:0000313" key="3">
    <source>
        <dbReference type="Proteomes" id="UP000189677"/>
    </source>
</evidence>
<dbReference type="OrthoDB" id="5105562at2"/>
<name>A0A1U9R3J1_STRNV</name>
<accession>A0A1U9R3J1</accession>
<gene>
    <name evidence="2" type="ORF">BBN63_11230</name>
</gene>
<dbReference type="EMBL" id="CP018047">
    <property type="protein sequence ID" value="AQU70823.1"/>
    <property type="molecule type" value="Genomic_DNA"/>
</dbReference>
<dbReference type="AlphaFoldDB" id="A0A1U9R3J1"/>
<dbReference type="RefSeq" id="WP_078079497.1">
    <property type="nucleotide sequence ID" value="NZ_CP018047.1"/>
</dbReference>
<sequence>MPAASPDALADCERAVTASPDRLYGDSRTGLFVAYVPDFSGRTARSRAVAAVVPLPAPAATPGTVDPDGDVSSNRSGSALVLPLALVGCAGALAAYAHLKRKRRASTRTTPRGGQEGWGEPGRPPGTSLPELDRRAGQALVDTDDAVRTSQEELGFATAQFGEDSVRPFQDTVTYAKGELTAAFRLRQQLDDAAPEDGVTRRRMLDEIVSRCMDANSRLDAESADFDRLRAMERNAPEALTAAETAFRALSGRTVTAAATLAAMRERYADSASAPVGSAVEQADDRVVFATRNLDDARHSIEAGDNARAAVHVRAAESAVGQATTLVDAVERRALELAEAAGRLPGSLIETETDLANTLGLLEGTEQGTSTAGLQDRIARAEEVVAHVRQAQAAGRYDPIDALRRVEEADAVLDEALAGARAREEGESRARALLDRAMLCARSAVGAAGDYITTHRGAVGSEARTRLVEAQGRLEQTGALTVLGDAPGALAEAQHADGLARQAQSLAERDVRSFGNRFGPGGVSEAGNGLGGAVLGGIILGRLLGGGGGLGGGGDFGGGFGGSHGGGGGAGPGSFGGVGSRGRMDGGSRF</sequence>
<feature type="region of interest" description="Disordered" evidence="1">
    <location>
        <begin position="100"/>
        <end position="131"/>
    </location>
</feature>
<dbReference type="KEGG" id="snw:BBN63_11230"/>